<reference evidence="2" key="1">
    <citation type="submission" date="2015-08" db="EMBL/GenBank/DDBJ databases">
        <authorList>
            <person name="Varghese N."/>
        </authorList>
    </citation>
    <scope>NUCLEOTIDE SEQUENCE [LARGE SCALE GENOMIC DNA]</scope>
    <source>
        <strain evidence="2">DSM 17901</strain>
    </source>
</reference>
<dbReference type="AlphaFoldDB" id="A0A0K6GUE8"/>
<keyword evidence="2" id="KW-1185">Reference proteome</keyword>
<dbReference type="EMBL" id="CYHA01000002">
    <property type="protein sequence ID" value="CUA82213.1"/>
    <property type="molecule type" value="Genomic_DNA"/>
</dbReference>
<gene>
    <name evidence="1" type="ORF">Ga0061063_1078</name>
</gene>
<organism evidence="1 2">
    <name type="scientific">Gulbenkiania indica</name>
    <dbReference type="NCBI Taxonomy" id="375574"/>
    <lineage>
        <taxon>Bacteria</taxon>
        <taxon>Pseudomonadati</taxon>
        <taxon>Pseudomonadota</taxon>
        <taxon>Betaproteobacteria</taxon>
        <taxon>Neisseriales</taxon>
        <taxon>Chromobacteriaceae</taxon>
        <taxon>Gulbenkiania</taxon>
    </lineage>
</organism>
<name>A0A0K6GUE8_9NEIS</name>
<dbReference type="Proteomes" id="UP000243535">
    <property type="component" value="Unassembled WGS sequence"/>
</dbReference>
<evidence type="ECO:0000313" key="1">
    <source>
        <dbReference type="EMBL" id="CUA82213.1"/>
    </source>
</evidence>
<proteinExistence type="predicted"/>
<protein>
    <submittedName>
        <fullName evidence="1">Uncharacterized protein</fullName>
    </submittedName>
</protein>
<evidence type="ECO:0000313" key="2">
    <source>
        <dbReference type="Proteomes" id="UP000243535"/>
    </source>
</evidence>
<accession>A0A0K6GUE8</accession>
<dbReference type="STRING" id="375574.GCA_001418035_00872"/>
<sequence>MHHAPANFYGLLVQLPGFIPDDERALRARQPFSGLATTVPVTSRSGGEAQCIRQVQGLMNDAQDAEEKGNLLRARRLAEAAELALLSARSDHAAVDHKLTLAALRERLRLMRAQLDRGVPPLAGGTDHEIC</sequence>
<dbReference type="RefSeq" id="WP_054285075.1">
    <property type="nucleotide sequence ID" value="NZ_CYHA01000002.1"/>
</dbReference>